<name>A0A6A6HHL7_VIRVR</name>
<sequence>MAGNTVPHPENGENLPSYRNSQATISSTSSAPTYNSEVPSYHSRDPSNGQGRGEHDEHNLPSQETDALTIPHSNPNTNPEIRWKSFGITPYSVGHRGSIERTNTRHQYQNVVERRANRSTTIEISVPTPTGPLQTLSEPMFWSGSRPAHRGHTSATLNLSSIRPLYPSHAYASPFYPLEDPDIVGEVDAERARSERRRREIAQRQNTAIETEDKNWSFMREQENGVGRQKGDVRQVETDTRKKKAIQKWHRMSKEMKALGKPKQRED</sequence>
<proteinExistence type="predicted"/>
<feature type="compositionally biased region" description="Basic and acidic residues" evidence="1">
    <location>
        <begin position="252"/>
        <end position="267"/>
    </location>
</feature>
<dbReference type="Proteomes" id="UP000800092">
    <property type="component" value="Unassembled WGS sequence"/>
</dbReference>
<accession>A0A6A6HHL7</accession>
<keyword evidence="3" id="KW-1185">Reference proteome</keyword>
<reference evidence="2" key="1">
    <citation type="journal article" date="2020" name="Stud. Mycol.">
        <title>101 Dothideomycetes genomes: a test case for predicting lifestyles and emergence of pathogens.</title>
        <authorList>
            <person name="Haridas S."/>
            <person name="Albert R."/>
            <person name="Binder M."/>
            <person name="Bloem J."/>
            <person name="Labutti K."/>
            <person name="Salamov A."/>
            <person name="Andreopoulos B."/>
            <person name="Baker S."/>
            <person name="Barry K."/>
            <person name="Bills G."/>
            <person name="Bluhm B."/>
            <person name="Cannon C."/>
            <person name="Castanera R."/>
            <person name="Culley D."/>
            <person name="Daum C."/>
            <person name="Ezra D."/>
            <person name="Gonzalez J."/>
            <person name="Henrissat B."/>
            <person name="Kuo A."/>
            <person name="Liang C."/>
            <person name="Lipzen A."/>
            <person name="Lutzoni F."/>
            <person name="Magnuson J."/>
            <person name="Mondo S."/>
            <person name="Nolan M."/>
            <person name="Ohm R."/>
            <person name="Pangilinan J."/>
            <person name="Park H.-J."/>
            <person name="Ramirez L."/>
            <person name="Alfaro M."/>
            <person name="Sun H."/>
            <person name="Tritt A."/>
            <person name="Yoshinaga Y."/>
            <person name="Zwiers L.-H."/>
            <person name="Turgeon B."/>
            <person name="Goodwin S."/>
            <person name="Spatafora J."/>
            <person name="Crous P."/>
            <person name="Grigoriev I."/>
        </authorList>
    </citation>
    <scope>NUCLEOTIDE SEQUENCE</scope>
    <source>
        <strain evidence="2">Tuck. ex Michener</strain>
    </source>
</reference>
<dbReference type="AlphaFoldDB" id="A0A6A6HHL7"/>
<organism evidence="2 3">
    <name type="scientific">Viridothelium virens</name>
    <name type="common">Speckled blister lichen</name>
    <name type="synonym">Trypethelium virens</name>
    <dbReference type="NCBI Taxonomy" id="1048519"/>
    <lineage>
        <taxon>Eukaryota</taxon>
        <taxon>Fungi</taxon>
        <taxon>Dikarya</taxon>
        <taxon>Ascomycota</taxon>
        <taxon>Pezizomycotina</taxon>
        <taxon>Dothideomycetes</taxon>
        <taxon>Dothideomycetes incertae sedis</taxon>
        <taxon>Trypetheliales</taxon>
        <taxon>Trypetheliaceae</taxon>
        <taxon>Viridothelium</taxon>
    </lineage>
</organism>
<feature type="region of interest" description="Disordered" evidence="1">
    <location>
        <begin position="1"/>
        <end position="82"/>
    </location>
</feature>
<feature type="compositionally biased region" description="Basic and acidic residues" evidence="1">
    <location>
        <begin position="215"/>
        <end position="240"/>
    </location>
</feature>
<evidence type="ECO:0000256" key="1">
    <source>
        <dbReference type="SAM" id="MobiDB-lite"/>
    </source>
</evidence>
<dbReference type="OrthoDB" id="4203030at2759"/>
<protein>
    <submittedName>
        <fullName evidence="2">Uncharacterized protein</fullName>
    </submittedName>
</protein>
<evidence type="ECO:0000313" key="2">
    <source>
        <dbReference type="EMBL" id="KAF2237033.1"/>
    </source>
</evidence>
<feature type="compositionally biased region" description="Polar residues" evidence="1">
    <location>
        <begin position="60"/>
        <end position="79"/>
    </location>
</feature>
<evidence type="ECO:0000313" key="3">
    <source>
        <dbReference type="Proteomes" id="UP000800092"/>
    </source>
</evidence>
<feature type="compositionally biased region" description="Polar residues" evidence="1">
    <location>
        <begin position="17"/>
        <end position="38"/>
    </location>
</feature>
<feature type="region of interest" description="Disordered" evidence="1">
    <location>
        <begin position="215"/>
        <end position="267"/>
    </location>
</feature>
<dbReference type="EMBL" id="ML991782">
    <property type="protein sequence ID" value="KAF2237033.1"/>
    <property type="molecule type" value="Genomic_DNA"/>
</dbReference>
<gene>
    <name evidence="2" type="ORF">EV356DRAFT_497322</name>
</gene>
<feature type="compositionally biased region" description="Basic residues" evidence="1">
    <location>
        <begin position="241"/>
        <end position="251"/>
    </location>
</feature>